<organism evidence="11 12">
    <name type="scientific">Acyrthosiphon pisum</name>
    <name type="common">Pea aphid</name>
    <dbReference type="NCBI Taxonomy" id="7029"/>
    <lineage>
        <taxon>Eukaryota</taxon>
        <taxon>Metazoa</taxon>
        <taxon>Ecdysozoa</taxon>
        <taxon>Arthropoda</taxon>
        <taxon>Hexapoda</taxon>
        <taxon>Insecta</taxon>
        <taxon>Pterygota</taxon>
        <taxon>Neoptera</taxon>
        <taxon>Paraneoptera</taxon>
        <taxon>Hemiptera</taxon>
        <taxon>Sternorrhyncha</taxon>
        <taxon>Aphidomorpha</taxon>
        <taxon>Aphidoidea</taxon>
        <taxon>Aphididae</taxon>
        <taxon>Macrosiphini</taxon>
        <taxon>Acyrthosiphon</taxon>
    </lineage>
</organism>
<comment type="subcellular location">
    <subcellularLocation>
        <location evidence="1 10">Cell membrane</location>
        <topology evidence="1 10">Multi-pass membrane protein</topology>
    </subcellularLocation>
</comment>
<keyword evidence="5 10" id="KW-0552">Olfaction</keyword>
<dbReference type="Proteomes" id="UP000007819">
    <property type="component" value="Chromosome A2"/>
</dbReference>
<keyword evidence="12" id="KW-1185">Reference proteome</keyword>
<dbReference type="PANTHER" id="PTHR21137:SF35">
    <property type="entry name" value="ODORANT RECEPTOR 19A-RELATED"/>
    <property type="match status" value="1"/>
</dbReference>
<feature type="transmembrane region" description="Helical" evidence="10">
    <location>
        <begin position="73"/>
        <end position="95"/>
    </location>
</feature>
<feature type="transmembrane region" description="Helical" evidence="10">
    <location>
        <begin position="273"/>
        <end position="294"/>
    </location>
</feature>
<dbReference type="Pfam" id="PF02949">
    <property type="entry name" value="7tm_6"/>
    <property type="match status" value="1"/>
</dbReference>
<evidence type="ECO:0000256" key="5">
    <source>
        <dbReference type="ARBA" id="ARBA00022725"/>
    </source>
</evidence>
<name>A0A8R2NRE9_ACYPI</name>
<dbReference type="GO" id="GO:0005886">
    <property type="term" value="C:plasma membrane"/>
    <property type="evidence" value="ECO:0007669"/>
    <property type="project" value="UniProtKB-SubCell"/>
</dbReference>
<keyword evidence="2" id="KW-1003">Cell membrane</keyword>
<evidence type="ECO:0000256" key="4">
    <source>
        <dbReference type="ARBA" id="ARBA00022692"/>
    </source>
</evidence>
<reference evidence="12" key="1">
    <citation type="submission" date="2010-06" db="EMBL/GenBank/DDBJ databases">
        <authorList>
            <person name="Jiang H."/>
            <person name="Abraham K."/>
            <person name="Ali S."/>
            <person name="Alsbrooks S.L."/>
            <person name="Anim B.N."/>
            <person name="Anosike U.S."/>
            <person name="Attaway T."/>
            <person name="Bandaranaike D.P."/>
            <person name="Battles P.K."/>
            <person name="Bell S.N."/>
            <person name="Bell A.V."/>
            <person name="Beltran B."/>
            <person name="Bickham C."/>
            <person name="Bustamante Y."/>
            <person name="Caleb T."/>
            <person name="Canada A."/>
            <person name="Cardenas V."/>
            <person name="Carter K."/>
            <person name="Chacko J."/>
            <person name="Chandrabose M.N."/>
            <person name="Chavez D."/>
            <person name="Chavez A."/>
            <person name="Chen L."/>
            <person name="Chu H.-S."/>
            <person name="Claassen K.J."/>
            <person name="Cockrell R."/>
            <person name="Collins M."/>
            <person name="Cooper J.A."/>
            <person name="Cree A."/>
            <person name="Curry S.M."/>
            <person name="Da Y."/>
            <person name="Dao M.D."/>
            <person name="Das B."/>
            <person name="Davila M.-L."/>
            <person name="Davy-Carroll L."/>
            <person name="Denson S."/>
            <person name="Dinh H."/>
            <person name="Ebong V.E."/>
            <person name="Edwards J.R."/>
            <person name="Egan A."/>
            <person name="El-Daye J."/>
            <person name="Escobedo L."/>
            <person name="Fernandez S."/>
            <person name="Fernando P.R."/>
            <person name="Flagg N."/>
            <person name="Forbes L.D."/>
            <person name="Fowler R.G."/>
            <person name="Fu Q."/>
            <person name="Gabisi R.A."/>
            <person name="Ganer J."/>
            <person name="Garbino Pronczuk A."/>
            <person name="Garcia R.M."/>
            <person name="Garner T."/>
            <person name="Garrett T.E."/>
            <person name="Gonzalez D.A."/>
            <person name="Hamid H."/>
            <person name="Hawkins E.S."/>
            <person name="Hirani K."/>
            <person name="Hogues M.E."/>
            <person name="Hollins B."/>
            <person name="Hsiao C.-H."/>
            <person name="Jabil R."/>
            <person name="James M.L."/>
            <person name="Jhangiani S.N."/>
            <person name="Johnson B."/>
            <person name="Johnson Q."/>
            <person name="Joshi V."/>
            <person name="Kalu J.B."/>
            <person name="Kam C."/>
            <person name="Kashfia A."/>
            <person name="Keebler J."/>
            <person name="Kisamo H."/>
            <person name="Kovar C.L."/>
            <person name="Lago L.A."/>
            <person name="Lai C.-Y."/>
            <person name="Laidlaw J."/>
            <person name="Lara F."/>
            <person name="Le T.-K."/>
            <person name="Lee S.L."/>
            <person name="Legall F.H."/>
            <person name="Lemon S.J."/>
            <person name="Lewis L.R."/>
            <person name="Li B."/>
            <person name="Liu Y."/>
            <person name="Liu Y.-S."/>
            <person name="Lopez J."/>
            <person name="Lozado R.J."/>
            <person name="Lu J."/>
            <person name="Madu R.C."/>
            <person name="Maheshwari M."/>
            <person name="Maheshwari R."/>
            <person name="Malloy K."/>
            <person name="Martinez E."/>
            <person name="Mathew T."/>
            <person name="Mercado I.C."/>
            <person name="Mercado C."/>
            <person name="Meyer B."/>
            <person name="Montgomery K."/>
            <person name="Morgan M.B."/>
            <person name="Munidasa M."/>
            <person name="Nazareth L.V."/>
            <person name="Nelson J."/>
            <person name="Ng B.M."/>
            <person name="Nguyen N.B."/>
            <person name="Nguyen P.Q."/>
            <person name="Nguyen T."/>
            <person name="Obregon M."/>
            <person name="Okwuonu G.O."/>
            <person name="Onwere C.G."/>
            <person name="Orozco G."/>
            <person name="Parra A."/>
            <person name="Patel S."/>
            <person name="Patil S."/>
            <person name="Perez A."/>
            <person name="Perez Y."/>
            <person name="Pham C."/>
            <person name="Primus E.L."/>
            <person name="Pu L.-L."/>
            <person name="Puazo M."/>
            <person name="Qin X."/>
            <person name="Quiroz J.B."/>
            <person name="Reese J."/>
            <person name="Richards S."/>
            <person name="Rives C.M."/>
            <person name="Robberts R."/>
            <person name="Ruiz S.J."/>
            <person name="Ruiz M.J."/>
            <person name="Santibanez J."/>
            <person name="Schneider B.W."/>
            <person name="Sisson I."/>
            <person name="Smith M."/>
            <person name="Sodergren E."/>
            <person name="Song X.-Z."/>
            <person name="Song B.B."/>
            <person name="Summersgill H."/>
            <person name="Thelus R."/>
            <person name="Thornton R.D."/>
            <person name="Trejos Z.Y."/>
            <person name="Usmani K."/>
            <person name="Vattathil S."/>
            <person name="Villasana D."/>
            <person name="Walker D.L."/>
            <person name="Wang S."/>
            <person name="Wang K."/>
            <person name="White C.S."/>
            <person name="Williams A.C."/>
            <person name="Williamson J."/>
            <person name="Wilson K."/>
            <person name="Woghiren I.O."/>
            <person name="Woodworth J.R."/>
            <person name="Worley K.C."/>
            <person name="Wright R.A."/>
            <person name="Wu W."/>
            <person name="Young L."/>
            <person name="Zhang L."/>
            <person name="Zhang J."/>
            <person name="Zhu Y."/>
            <person name="Muzny D.M."/>
            <person name="Weinstock G."/>
            <person name="Gibbs R.A."/>
        </authorList>
    </citation>
    <scope>NUCLEOTIDE SEQUENCE [LARGE SCALE GENOMIC DNA]</scope>
    <source>
        <strain evidence="12">LSR1</strain>
    </source>
</reference>
<dbReference type="GO" id="GO:0005549">
    <property type="term" value="F:odorant binding"/>
    <property type="evidence" value="ECO:0007669"/>
    <property type="project" value="InterPro"/>
</dbReference>
<feature type="transmembrane region" description="Helical" evidence="10">
    <location>
        <begin position="40"/>
        <end position="61"/>
    </location>
</feature>
<keyword evidence="6 10" id="KW-1133">Transmembrane helix</keyword>
<feature type="transmembrane region" description="Helical" evidence="10">
    <location>
        <begin position="187"/>
        <end position="207"/>
    </location>
</feature>
<evidence type="ECO:0000256" key="2">
    <source>
        <dbReference type="ARBA" id="ARBA00022475"/>
    </source>
</evidence>
<evidence type="ECO:0000256" key="6">
    <source>
        <dbReference type="ARBA" id="ARBA00022989"/>
    </source>
</evidence>
<dbReference type="GeneID" id="107884465"/>
<keyword evidence="8 10" id="KW-0675">Receptor</keyword>
<proteinExistence type="inferred from homology"/>
<dbReference type="KEGG" id="api:107884465"/>
<dbReference type="GO" id="GO:0004984">
    <property type="term" value="F:olfactory receptor activity"/>
    <property type="evidence" value="ECO:0007669"/>
    <property type="project" value="InterPro"/>
</dbReference>
<comment type="caution">
    <text evidence="10">Lacks conserved residue(s) required for the propagation of feature annotation.</text>
</comment>
<protein>
    <recommendedName>
        <fullName evidence="10">Odorant receptor</fullName>
    </recommendedName>
</protein>
<dbReference type="GO" id="GO:0007165">
    <property type="term" value="P:signal transduction"/>
    <property type="evidence" value="ECO:0007669"/>
    <property type="project" value="UniProtKB-KW"/>
</dbReference>
<dbReference type="AlphaFoldDB" id="A0A8R2NRE9"/>
<evidence type="ECO:0000256" key="10">
    <source>
        <dbReference type="RuleBase" id="RU351113"/>
    </source>
</evidence>
<evidence type="ECO:0000256" key="3">
    <source>
        <dbReference type="ARBA" id="ARBA00022606"/>
    </source>
</evidence>
<reference evidence="11" key="2">
    <citation type="submission" date="2022-06" db="UniProtKB">
        <authorList>
            <consortium name="EnsemblMetazoa"/>
        </authorList>
    </citation>
    <scope>IDENTIFICATION</scope>
</reference>
<keyword evidence="7 10" id="KW-0472">Membrane</keyword>
<keyword evidence="4 10" id="KW-0812">Transmembrane</keyword>
<dbReference type="OrthoDB" id="6597368at2759"/>
<dbReference type="PANTHER" id="PTHR21137">
    <property type="entry name" value="ODORANT RECEPTOR"/>
    <property type="match status" value="1"/>
</dbReference>
<feature type="transmembrane region" description="Helical" evidence="10">
    <location>
        <begin position="137"/>
        <end position="159"/>
    </location>
</feature>
<keyword evidence="9 10" id="KW-0807">Transducer</keyword>
<evidence type="ECO:0000313" key="11">
    <source>
        <dbReference type="EnsemblMetazoa" id="XP_029346356.1"/>
    </source>
</evidence>
<evidence type="ECO:0000313" key="12">
    <source>
        <dbReference type="Proteomes" id="UP000007819"/>
    </source>
</evidence>
<dbReference type="InterPro" id="IPR004117">
    <property type="entry name" value="7tm6_olfct_rcpt"/>
</dbReference>
<evidence type="ECO:0000256" key="7">
    <source>
        <dbReference type="ARBA" id="ARBA00023136"/>
    </source>
</evidence>
<feature type="transmembrane region" description="Helical" evidence="10">
    <location>
        <begin position="306"/>
        <end position="326"/>
    </location>
</feature>
<sequence>MDKLRVEEVAINLELMKRSRFYHIFNPNGTKIFNCNAYRLLLFLYGSIVNCIVVFSTLGFFVEMDDTMSFTDLFVAIFVLINFFLCYWRICVFMYNVNAIYDVLSVSRFDLLKSKHCCKNVNVLNDYRDRTIKITNYFFLFSSTVMSQWIIYPLVVIAFTMPEDEYGRFQNIMNLRYPVSTYTYNQYYFIFYLMEVMVAIFTMYAMIFPDILLMSVCWAIIAQQEVLTQAFKNIGHEDNSQMVYYGDFKSILLDQLQLNLKIKLFYSVVRPIILTYVAIISTCFIIVTYVLLLVCMSKESHPVLTIIKLGSSALYMCLHLYLYCYLFDSMNIKSQSVNTGIYSCDWTKMDIQFKKLLLLTMQMNNANNLVIKASPKKIVNLQLFANIITMSYNVVSVMLETTS</sequence>
<dbReference type="RefSeq" id="XP_029346356.1">
    <property type="nucleotide sequence ID" value="XM_029490496.1"/>
</dbReference>
<evidence type="ECO:0000256" key="9">
    <source>
        <dbReference type="ARBA" id="ARBA00023224"/>
    </source>
</evidence>
<evidence type="ECO:0000256" key="8">
    <source>
        <dbReference type="ARBA" id="ARBA00023170"/>
    </source>
</evidence>
<dbReference type="EnsemblMetazoa" id="XM_029490496.1">
    <property type="protein sequence ID" value="XP_029346356.1"/>
    <property type="gene ID" value="LOC107884465"/>
</dbReference>
<comment type="similarity">
    <text evidence="10">Belongs to the insect chemoreceptor superfamily. Heteromeric odorant receptor channel (TC 1.A.69) family.</text>
</comment>
<keyword evidence="3 10" id="KW-0716">Sensory transduction</keyword>
<evidence type="ECO:0000256" key="1">
    <source>
        <dbReference type="ARBA" id="ARBA00004651"/>
    </source>
</evidence>
<accession>A0A8R2NRE9</accession>